<reference evidence="1 2" key="1">
    <citation type="submission" date="2017-08" db="EMBL/GenBank/DDBJ databases">
        <title>Complete genome sequence of Mucilaginibacter sp. strain BJC16-A31.</title>
        <authorList>
            <consortium name="Henan University of Science and Technology"/>
            <person name="You X."/>
        </authorList>
    </citation>
    <scope>NUCLEOTIDE SEQUENCE [LARGE SCALE GENOMIC DNA]</scope>
    <source>
        <strain evidence="1 2">BJC16-A31</strain>
    </source>
</reference>
<dbReference type="KEGG" id="muc:MuYL_3820"/>
<dbReference type="Proteomes" id="UP000215002">
    <property type="component" value="Chromosome"/>
</dbReference>
<proteinExistence type="predicted"/>
<evidence type="ECO:0000313" key="1">
    <source>
        <dbReference type="EMBL" id="ASU35705.1"/>
    </source>
</evidence>
<dbReference type="RefSeq" id="WP_157740950.1">
    <property type="nucleotide sequence ID" value="NZ_CP022743.1"/>
</dbReference>
<dbReference type="OrthoDB" id="797125at2"/>
<name>A0A223P0S5_9SPHI</name>
<gene>
    <name evidence="1" type="ORF">MuYL_3820</name>
</gene>
<keyword evidence="2" id="KW-1185">Reference proteome</keyword>
<accession>A0A223P0S5</accession>
<sequence length="258" mass="27973">MKLNLRSTLPLLMGVAFFYSACKKVDNSTPASSKNTDEASLAIAKNLVQSLNGSLGGAALKDGIKISPNLMSTSKIKLQSTDVQCGFYRDSSLNLDYRQGDTVRSHTTGNINYFFVCNEGKTIGYDLLDSISTVGKGPGYTFAYALAQNYHVRGLNSNNSNFSLNGTLKSYADNEYTVYVNSSASVHNIYTFSDLYVHADDNFDITSGTATFQSIGKTHSGAWDYSGSIVFLGNHKAKLTFLSKVYWVDLTTGAVTPA</sequence>
<dbReference type="AlphaFoldDB" id="A0A223P0S5"/>
<protein>
    <submittedName>
        <fullName evidence="1">Uncharacterized protein</fullName>
    </submittedName>
</protein>
<dbReference type="EMBL" id="CP022743">
    <property type="protein sequence ID" value="ASU35705.1"/>
    <property type="molecule type" value="Genomic_DNA"/>
</dbReference>
<evidence type="ECO:0000313" key="2">
    <source>
        <dbReference type="Proteomes" id="UP000215002"/>
    </source>
</evidence>
<organism evidence="1 2">
    <name type="scientific">Mucilaginibacter xinganensis</name>
    <dbReference type="NCBI Taxonomy" id="1234841"/>
    <lineage>
        <taxon>Bacteria</taxon>
        <taxon>Pseudomonadati</taxon>
        <taxon>Bacteroidota</taxon>
        <taxon>Sphingobacteriia</taxon>
        <taxon>Sphingobacteriales</taxon>
        <taxon>Sphingobacteriaceae</taxon>
        <taxon>Mucilaginibacter</taxon>
    </lineage>
</organism>